<evidence type="ECO:0000313" key="4">
    <source>
        <dbReference type="EMBL" id="CAF4018696.1"/>
    </source>
</evidence>
<evidence type="ECO:0000259" key="1">
    <source>
        <dbReference type="Pfam" id="PF18718"/>
    </source>
</evidence>
<evidence type="ECO:0000313" key="6">
    <source>
        <dbReference type="Proteomes" id="UP000663829"/>
    </source>
</evidence>
<dbReference type="OrthoDB" id="9982111at2759"/>
<dbReference type="EMBL" id="CAJOBA010036201">
    <property type="protein sequence ID" value="CAF4018696.1"/>
    <property type="molecule type" value="Genomic_DNA"/>
</dbReference>
<dbReference type="AlphaFoldDB" id="A0A815YE90"/>
<dbReference type="Proteomes" id="UP000682733">
    <property type="component" value="Unassembled WGS sequence"/>
</dbReference>
<protein>
    <recommendedName>
        <fullName evidence="1">CxC5 like cysteine cluster associated with KDZ domain-containing protein</fullName>
    </recommendedName>
</protein>
<dbReference type="InterPro" id="IPR041539">
    <property type="entry name" value="CxC5"/>
</dbReference>
<dbReference type="EMBL" id="CAJOBC010095445">
    <property type="protein sequence ID" value="CAF4432740.1"/>
    <property type="molecule type" value="Genomic_DNA"/>
</dbReference>
<organism evidence="3 6">
    <name type="scientific">Didymodactylos carnosus</name>
    <dbReference type="NCBI Taxonomy" id="1234261"/>
    <lineage>
        <taxon>Eukaryota</taxon>
        <taxon>Metazoa</taxon>
        <taxon>Spiralia</taxon>
        <taxon>Gnathifera</taxon>
        <taxon>Rotifera</taxon>
        <taxon>Eurotatoria</taxon>
        <taxon>Bdelloidea</taxon>
        <taxon>Philodinida</taxon>
        <taxon>Philodinidae</taxon>
        <taxon>Didymodactylos</taxon>
    </lineage>
</organism>
<proteinExistence type="predicted"/>
<dbReference type="Pfam" id="PF18718">
    <property type="entry name" value="CxC5"/>
    <property type="match status" value="1"/>
</dbReference>
<comment type="caution">
    <text evidence="3">The sequence shown here is derived from an EMBL/GenBank/DDBJ whole genome shotgun (WGS) entry which is preliminary data.</text>
</comment>
<gene>
    <name evidence="3" type="ORF">GPM918_LOCUS40313</name>
    <name evidence="2" type="ORF">OVA965_LOCUS24386</name>
    <name evidence="5" type="ORF">SRO942_LOCUS41248</name>
    <name evidence="4" type="ORF">TMI583_LOCUS25105</name>
</gene>
<keyword evidence="6" id="KW-1185">Reference proteome</keyword>
<accession>A0A815YE90</accession>
<sequence length="371" mass="43722">MDSEPHVYEVKLSDIEYVYIKLTRKMPAKLISFIIKLDSVIPNELKTKYQHIVNMINLNSSKVYQKEDIIYIISTISSDERLKDLFDNNTNVKEIINEYRNKNNIDDTHDICLMNLLPFTDICIQCNERLTITKFRNVTLIGVDYNTPVMLFKAACKKCHADYYPNYYRDNVQKKKYVSAAVIQNCRYFYFGGTRVFDRNTFIVFTANLLKCHLTFNGYCDAYAHILKETIPFHLNDTQQLKLDPKLFQYNWFIFELLRFIFTTTQEKIFEIPTGYQTTEQPQYYRQYNDLLYSRFVLFWSHHKKISNKCNQDCSTVFLTDGHQKPNRKICNFENVCDISIPELGPCLIGCAESPVRGLSMIAIFLIIFKS</sequence>
<dbReference type="EMBL" id="CAJNOQ010029622">
    <property type="protein sequence ID" value="CAF1569688.1"/>
    <property type="molecule type" value="Genomic_DNA"/>
</dbReference>
<dbReference type="Proteomes" id="UP000663829">
    <property type="component" value="Unassembled WGS sequence"/>
</dbReference>
<reference evidence="3" key="1">
    <citation type="submission" date="2021-02" db="EMBL/GenBank/DDBJ databases">
        <authorList>
            <person name="Nowell W R."/>
        </authorList>
    </citation>
    <scope>NUCLEOTIDE SEQUENCE</scope>
</reference>
<evidence type="ECO:0000313" key="3">
    <source>
        <dbReference type="EMBL" id="CAF1569688.1"/>
    </source>
</evidence>
<evidence type="ECO:0000313" key="5">
    <source>
        <dbReference type="EMBL" id="CAF4432740.1"/>
    </source>
</evidence>
<feature type="domain" description="CxC5 like cysteine cluster associated with KDZ" evidence="1">
    <location>
        <begin position="114"/>
        <end position="214"/>
    </location>
</feature>
<dbReference type="EMBL" id="CAJNOK010014667">
    <property type="protein sequence ID" value="CAF1209648.1"/>
    <property type="molecule type" value="Genomic_DNA"/>
</dbReference>
<dbReference type="Proteomes" id="UP000681722">
    <property type="component" value="Unassembled WGS sequence"/>
</dbReference>
<name>A0A815YE90_9BILA</name>
<dbReference type="Proteomes" id="UP000677228">
    <property type="component" value="Unassembled WGS sequence"/>
</dbReference>
<evidence type="ECO:0000313" key="2">
    <source>
        <dbReference type="EMBL" id="CAF1209648.1"/>
    </source>
</evidence>